<dbReference type="GO" id="GO:0005829">
    <property type="term" value="C:cytosol"/>
    <property type="evidence" value="ECO:0007669"/>
    <property type="project" value="TreeGrafter"/>
</dbReference>
<keyword evidence="8" id="KW-1185">Reference proteome</keyword>
<keyword evidence="2 3" id="KW-0143">Chaperone</keyword>
<dbReference type="GO" id="GO:0042803">
    <property type="term" value="F:protein homodimerization activity"/>
    <property type="evidence" value="ECO:0007669"/>
    <property type="project" value="InterPro"/>
</dbReference>
<dbReference type="Pfam" id="PF01025">
    <property type="entry name" value="GrpE"/>
    <property type="match status" value="1"/>
</dbReference>
<dbReference type="PANTHER" id="PTHR21237:SF23">
    <property type="entry name" value="GRPE PROTEIN HOMOLOG, MITOCHONDRIAL"/>
    <property type="match status" value="1"/>
</dbReference>
<dbReference type="SUPFAM" id="SSF51064">
    <property type="entry name" value="Head domain of nucleotide exchange factor GrpE"/>
    <property type="match status" value="1"/>
</dbReference>
<evidence type="ECO:0000256" key="3">
    <source>
        <dbReference type="HAMAP-Rule" id="MF_01151"/>
    </source>
</evidence>
<dbReference type="GO" id="GO:0051087">
    <property type="term" value="F:protein-folding chaperone binding"/>
    <property type="evidence" value="ECO:0007669"/>
    <property type="project" value="InterPro"/>
</dbReference>
<comment type="function">
    <text evidence="3 4">Participates actively in the response to hyperosmotic and heat shock by preventing the aggregation of stress-denatured proteins, in association with DnaK and GrpE. It is the nucleotide exchange factor for DnaK and may function as a thermosensor. Unfolded proteins bind initially to DnaJ; upon interaction with the DnaJ-bound protein, DnaK hydrolyzes its bound ATP, resulting in the formation of a stable complex. GrpE releases ADP from DnaK; ATP binding to DnaK triggers the release of the substrate protein, thus completing the reaction cycle. Several rounds of ATP-dependent interactions between DnaJ, DnaK and GrpE are required for fully efficient folding.</text>
</comment>
<dbReference type="CDD" id="cd00446">
    <property type="entry name" value="GrpE"/>
    <property type="match status" value="1"/>
</dbReference>
<keyword evidence="3" id="KW-0963">Cytoplasm</keyword>
<comment type="subcellular location">
    <subcellularLocation>
        <location evidence="3">Cytoplasm</location>
    </subcellularLocation>
</comment>
<evidence type="ECO:0000256" key="5">
    <source>
        <dbReference type="RuleBase" id="RU004478"/>
    </source>
</evidence>
<dbReference type="InterPro" id="IPR013805">
    <property type="entry name" value="GrpE_CC"/>
</dbReference>
<dbReference type="GO" id="GO:0006457">
    <property type="term" value="P:protein folding"/>
    <property type="evidence" value="ECO:0007669"/>
    <property type="project" value="InterPro"/>
</dbReference>
<keyword evidence="3 4" id="KW-0346">Stress response</keyword>
<evidence type="ECO:0000313" key="8">
    <source>
        <dbReference type="Proteomes" id="UP000219215"/>
    </source>
</evidence>
<dbReference type="HAMAP" id="MF_01151">
    <property type="entry name" value="GrpE"/>
    <property type="match status" value="1"/>
</dbReference>
<dbReference type="GO" id="GO:0000774">
    <property type="term" value="F:adenyl-nucleotide exchange factor activity"/>
    <property type="evidence" value="ECO:0007669"/>
    <property type="project" value="InterPro"/>
</dbReference>
<evidence type="ECO:0000313" key="7">
    <source>
        <dbReference type="EMBL" id="SOB60820.1"/>
    </source>
</evidence>
<reference evidence="8" key="1">
    <citation type="submission" date="2017-09" db="EMBL/GenBank/DDBJ databases">
        <authorList>
            <person name="Regsiter A."/>
            <person name="William W."/>
        </authorList>
    </citation>
    <scope>NUCLEOTIDE SEQUENCE [LARGE SCALE GENOMIC DNA]</scope>
    <source>
        <strain evidence="8">500-1</strain>
    </source>
</reference>
<dbReference type="Gene3D" id="3.90.20.20">
    <property type="match status" value="1"/>
</dbReference>
<dbReference type="Gene3D" id="2.30.22.10">
    <property type="entry name" value="Head domain of nucleotide exchange factor GrpE"/>
    <property type="match status" value="1"/>
</dbReference>
<comment type="subunit">
    <text evidence="3">Homodimer.</text>
</comment>
<gene>
    <name evidence="3 7" type="primary">grpE</name>
    <name evidence="7" type="ORF">DPRO_3901</name>
</gene>
<dbReference type="AlphaFoldDB" id="A0A2C8FE95"/>
<dbReference type="GO" id="GO:0051082">
    <property type="term" value="F:unfolded protein binding"/>
    <property type="evidence" value="ECO:0007669"/>
    <property type="project" value="TreeGrafter"/>
</dbReference>
<dbReference type="InterPro" id="IPR000740">
    <property type="entry name" value="GrpE"/>
</dbReference>
<evidence type="ECO:0000256" key="4">
    <source>
        <dbReference type="RuleBase" id="RU000639"/>
    </source>
</evidence>
<evidence type="ECO:0000256" key="2">
    <source>
        <dbReference type="ARBA" id="ARBA00023186"/>
    </source>
</evidence>
<evidence type="ECO:0000256" key="1">
    <source>
        <dbReference type="ARBA" id="ARBA00009054"/>
    </source>
</evidence>
<dbReference type="PROSITE" id="PS01071">
    <property type="entry name" value="GRPE"/>
    <property type="match status" value="1"/>
</dbReference>
<dbReference type="OrthoDB" id="9789811at2"/>
<dbReference type="EMBL" id="LT907975">
    <property type="protein sequence ID" value="SOB60820.1"/>
    <property type="molecule type" value="Genomic_DNA"/>
</dbReference>
<organism evidence="7 8">
    <name type="scientific">Pseudodesulfovibrio profundus</name>
    <dbReference type="NCBI Taxonomy" id="57320"/>
    <lineage>
        <taxon>Bacteria</taxon>
        <taxon>Pseudomonadati</taxon>
        <taxon>Thermodesulfobacteriota</taxon>
        <taxon>Desulfovibrionia</taxon>
        <taxon>Desulfovibrionales</taxon>
        <taxon>Desulfovibrionaceae</taxon>
    </lineage>
</organism>
<sequence length="211" mass="23280">MAKHKDTEVPINGLYDEEGKMKDASVEQDIPEGDVAEGAEEVEGEEAFSLSQDELEALCRESVCPECDVHKEAEAIKLRSLADAENLKKRLLRETEEMKKYAGESILADMLPILDNLDLALAHTDGLDAACKNFVIGVDMTRKLFLDAVKNHGLEQVDAKRGVDFNPEMHEAVGTVEDGELQNNQIAQVVQGGYFLKGRLLRPAKVMVNKA</sequence>
<protein>
    <recommendedName>
        <fullName evidence="3 4">Protein GrpE</fullName>
    </recommendedName>
    <alternativeName>
        <fullName evidence="3">HSP-70 cofactor</fullName>
    </alternativeName>
</protein>
<evidence type="ECO:0000256" key="6">
    <source>
        <dbReference type="SAM" id="MobiDB-lite"/>
    </source>
</evidence>
<dbReference type="KEGG" id="pprf:DPRO_3901"/>
<proteinExistence type="inferred from homology"/>
<dbReference type="Proteomes" id="UP000219215">
    <property type="component" value="Chromosome DPRO"/>
</dbReference>
<feature type="region of interest" description="Disordered" evidence="6">
    <location>
        <begin position="1"/>
        <end position="25"/>
    </location>
</feature>
<comment type="similarity">
    <text evidence="1 3 5">Belongs to the GrpE family.</text>
</comment>
<accession>A0A2C8FE95</accession>
<dbReference type="PRINTS" id="PR00773">
    <property type="entry name" value="GRPEPROTEIN"/>
</dbReference>
<name>A0A2C8FE95_9BACT</name>
<dbReference type="RefSeq" id="WP_097013489.1">
    <property type="nucleotide sequence ID" value="NZ_LT907975.1"/>
</dbReference>
<dbReference type="SUPFAM" id="SSF58014">
    <property type="entry name" value="Coiled-coil domain of nucleotide exchange factor GrpE"/>
    <property type="match status" value="1"/>
</dbReference>
<dbReference type="InterPro" id="IPR009012">
    <property type="entry name" value="GrpE_head"/>
</dbReference>
<dbReference type="PANTHER" id="PTHR21237">
    <property type="entry name" value="GRPE PROTEIN"/>
    <property type="match status" value="1"/>
</dbReference>